<reference evidence="1 2" key="1">
    <citation type="submission" date="2017-02" db="EMBL/GenBank/DDBJ databases">
        <title>The new phylogeny of genus Mycobacterium.</title>
        <authorList>
            <person name="Tortoli E."/>
            <person name="Trovato A."/>
            <person name="Cirillo D.M."/>
        </authorList>
    </citation>
    <scope>NUCLEOTIDE SEQUENCE [LARGE SCALE GENOMIC DNA]</scope>
    <source>
        <strain evidence="1 2">DSM 45093</strain>
    </source>
</reference>
<protein>
    <submittedName>
        <fullName evidence="1">Uncharacterized protein</fullName>
    </submittedName>
</protein>
<name>A0A1X0DSR0_9MYCO</name>
<organism evidence="1 2">
    <name type="scientific">Mycolicibacter kumamotonensis</name>
    <dbReference type="NCBI Taxonomy" id="354243"/>
    <lineage>
        <taxon>Bacteria</taxon>
        <taxon>Bacillati</taxon>
        <taxon>Actinomycetota</taxon>
        <taxon>Actinomycetes</taxon>
        <taxon>Mycobacteriales</taxon>
        <taxon>Mycobacteriaceae</taxon>
        <taxon>Mycolicibacter</taxon>
    </lineage>
</organism>
<gene>
    <name evidence="1" type="ORF">BST28_22135</name>
</gene>
<sequence>MLAVDELRVSFPSWSRETLERHAISHAEDVAIERGHIPGDGPVDRLVVNMLRHEFTTYDETQTVAVHKAACEAIAARYGWLGPECERQVRQREQAERDAQLAVLAGLDEEAAARQWQHDRVAESRATIGALTVGMVVNATVKGHFREATVTKVGRSRVTVAFRLKSGAERTALVYARDVHPKSEAVAPDQ</sequence>
<dbReference type="AlphaFoldDB" id="A0A1X0DSR0"/>
<dbReference type="EMBL" id="MVHU01000061">
    <property type="protein sequence ID" value="ORA75249.1"/>
    <property type="molecule type" value="Genomic_DNA"/>
</dbReference>
<proteinExistence type="predicted"/>
<evidence type="ECO:0000313" key="2">
    <source>
        <dbReference type="Proteomes" id="UP000192713"/>
    </source>
</evidence>
<comment type="caution">
    <text evidence="1">The sequence shown here is derived from an EMBL/GenBank/DDBJ whole genome shotgun (WGS) entry which is preliminary data.</text>
</comment>
<evidence type="ECO:0000313" key="1">
    <source>
        <dbReference type="EMBL" id="ORA75249.1"/>
    </source>
</evidence>
<dbReference type="Proteomes" id="UP000192713">
    <property type="component" value="Unassembled WGS sequence"/>
</dbReference>
<accession>A0A1X0DSR0</accession>